<dbReference type="OrthoDB" id="6339452at2759"/>
<dbReference type="PRINTS" id="PR00722">
    <property type="entry name" value="CHYMOTRYPSIN"/>
</dbReference>
<dbReference type="CDD" id="cd00190">
    <property type="entry name" value="Tryp_SPc"/>
    <property type="match status" value="1"/>
</dbReference>
<evidence type="ECO:0000256" key="6">
    <source>
        <dbReference type="SAM" id="SignalP"/>
    </source>
</evidence>
<dbReference type="SMART" id="SM00020">
    <property type="entry name" value="Tryp_SPc"/>
    <property type="match status" value="1"/>
</dbReference>
<evidence type="ECO:0000256" key="3">
    <source>
        <dbReference type="ARBA" id="ARBA00023180"/>
    </source>
</evidence>
<organism evidence="8 9">
    <name type="scientific">Trichoplusia ni</name>
    <name type="common">Cabbage looper</name>
    <dbReference type="NCBI Taxonomy" id="7111"/>
    <lineage>
        <taxon>Eukaryota</taxon>
        <taxon>Metazoa</taxon>
        <taxon>Ecdysozoa</taxon>
        <taxon>Arthropoda</taxon>
        <taxon>Hexapoda</taxon>
        <taxon>Insecta</taxon>
        <taxon>Pterygota</taxon>
        <taxon>Neoptera</taxon>
        <taxon>Endopterygota</taxon>
        <taxon>Lepidoptera</taxon>
        <taxon>Glossata</taxon>
        <taxon>Ditrysia</taxon>
        <taxon>Noctuoidea</taxon>
        <taxon>Noctuidae</taxon>
        <taxon>Plusiinae</taxon>
        <taxon>Trichoplusia</taxon>
    </lineage>
</organism>
<dbReference type="Proteomes" id="UP000322000">
    <property type="component" value="Chromosome 26"/>
</dbReference>
<dbReference type="InterPro" id="IPR001314">
    <property type="entry name" value="Peptidase_S1A"/>
</dbReference>
<keyword evidence="5" id="KW-0645">Protease</keyword>
<dbReference type="GeneID" id="113505600"/>
<dbReference type="InParanoid" id="A0A7E5WTN5"/>
<dbReference type="RefSeq" id="XP_026744185.1">
    <property type="nucleotide sequence ID" value="XM_026888384.1"/>
</dbReference>
<keyword evidence="3" id="KW-0325">Glycoprotein</keyword>
<feature type="chain" id="PRO_5028988407" evidence="6">
    <location>
        <begin position="18"/>
        <end position="396"/>
    </location>
</feature>
<dbReference type="SUPFAM" id="SSF50494">
    <property type="entry name" value="Trypsin-like serine proteases"/>
    <property type="match status" value="1"/>
</dbReference>
<dbReference type="InterPro" id="IPR043504">
    <property type="entry name" value="Peptidase_S1_PA_chymotrypsin"/>
</dbReference>
<dbReference type="GO" id="GO:0004252">
    <property type="term" value="F:serine-type endopeptidase activity"/>
    <property type="evidence" value="ECO:0007669"/>
    <property type="project" value="InterPro"/>
</dbReference>
<comment type="similarity">
    <text evidence="4">Belongs to the peptidase S1 family. CLIP subfamily.</text>
</comment>
<reference evidence="9" key="1">
    <citation type="submission" date="2025-08" db="UniProtKB">
        <authorList>
            <consortium name="RefSeq"/>
        </authorList>
    </citation>
    <scope>IDENTIFICATION</scope>
</reference>
<dbReference type="KEGG" id="tnl:113505600"/>
<dbReference type="InterPro" id="IPR018114">
    <property type="entry name" value="TRYPSIN_HIS"/>
</dbReference>
<dbReference type="PROSITE" id="PS00134">
    <property type="entry name" value="TRYPSIN_HIS"/>
    <property type="match status" value="1"/>
</dbReference>
<evidence type="ECO:0000313" key="9">
    <source>
        <dbReference type="RefSeq" id="XP_026744185.1"/>
    </source>
</evidence>
<evidence type="ECO:0000313" key="8">
    <source>
        <dbReference type="Proteomes" id="UP000322000"/>
    </source>
</evidence>
<dbReference type="Gene3D" id="2.40.10.10">
    <property type="entry name" value="Trypsin-like serine proteases"/>
    <property type="match status" value="1"/>
</dbReference>
<keyword evidence="8" id="KW-1185">Reference proteome</keyword>
<proteinExistence type="inferred from homology"/>
<dbReference type="AlphaFoldDB" id="A0A7E5WTN5"/>
<keyword evidence="2" id="KW-1015">Disulfide bond</keyword>
<feature type="domain" description="Peptidase S1" evidence="7">
    <location>
        <begin position="149"/>
        <end position="395"/>
    </location>
</feature>
<dbReference type="InterPro" id="IPR009003">
    <property type="entry name" value="Peptidase_S1_PA"/>
</dbReference>
<keyword evidence="5" id="KW-0720">Serine protease</keyword>
<feature type="signal peptide" evidence="6">
    <location>
        <begin position="1"/>
        <end position="17"/>
    </location>
</feature>
<evidence type="ECO:0000259" key="7">
    <source>
        <dbReference type="PROSITE" id="PS50240"/>
    </source>
</evidence>
<evidence type="ECO:0000256" key="2">
    <source>
        <dbReference type="ARBA" id="ARBA00023157"/>
    </source>
</evidence>
<dbReference type="PROSITE" id="PS00135">
    <property type="entry name" value="TRYPSIN_SER"/>
    <property type="match status" value="1"/>
</dbReference>
<dbReference type="PROSITE" id="PS50240">
    <property type="entry name" value="TRYPSIN_DOM"/>
    <property type="match status" value="1"/>
</dbReference>
<evidence type="ECO:0000256" key="1">
    <source>
        <dbReference type="ARBA" id="ARBA00022729"/>
    </source>
</evidence>
<dbReference type="InterPro" id="IPR033116">
    <property type="entry name" value="TRYPSIN_SER"/>
</dbReference>
<dbReference type="PANTHER" id="PTHR24258:SF136">
    <property type="entry name" value="GH06673P-RELATED"/>
    <property type="match status" value="1"/>
</dbReference>
<dbReference type="InterPro" id="IPR001254">
    <property type="entry name" value="Trypsin_dom"/>
</dbReference>
<name>A0A7E5WTN5_TRINI</name>
<dbReference type="FunCoup" id="A0A7E5WTN5">
    <property type="interactions" value="7"/>
</dbReference>
<accession>A0A7E5WTN5</accession>
<evidence type="ECO:0000256" key="5">
    <source>
        <dbReference type="RuleBase" id="RU363034"/>
    </source>
</evidence>
<dbReference type="PANTHER" id="PTHR24258">
    <property type="entry name" value="SERINE PROTEASE-RELATED"/>
    <property type="match status" value="1"/>
</dbReference>
<keyword evidence="1 6" id="KW-0732">Signal</keyword>
<protein>
    <submittedName>
        <fullName evidence="9">Serine protease snake-like</fullName>
    </submittedName>
</protein>
<dbReference type="GO" id="GO:0006508">
    <property type="term" value="P:proteolysis"/>
    <property type="evidence" value="ECO:0007669"/>
    <property type="project" value="UniProtKB-KW"/>
</dbReference>
<dbReference type="FunFam" id="2.40.10.10:FF:000028">
    <property type="entry name" value="Serine protease easter"/>
    <property type="match status" value="1"/>
</dbReference>
<keyword evidence="5" id="KW-0378">Hydrolase</keyword>
<sequence>MLFFMFFCVFLAVSVDCRVVPGLNLDYFSEYGSNCVNYLIAEPGVCLKYEECETVKVDEKFNIKPQICPTNETLGLNLVCCHEKPIHAKIDYSLLDNYTDVDICFISQPIYREPKEPIPRGKRAWEMCLEYQEVSIKARQLHELKVLAGVGGVNARLREFPHMVLLGYGKNFSKAEFNCGGSVISDRYVLTAAHCRYSPGVGFVTFAVIGILDRYETPAEQDIYGVKKIIKHPMYKPPKKYHDIALLEMDRRVIFDIHVMPACLHVGDPVDDSEAYATGWGYLGQAKELATVLQKIPLWQVSNDTCIQKFSPYRRHLPNGIDDASQMCYGDDGEPRDTCEGDSGGPLQIMSKKIYCMYVILGVTSFGITACGEIGYPGVYTRVSNYVPWIESIVWP</sequence>
<dbReference type="Pfam" id="PF00089">
    <property type="entry name" value="Trypsin"/>
    <property type="match status" value="1"/>
</dbReference>
<gene>
    <name evidence="9" type="primary">LOC113505600</name>
</gene>
<evidence type="ECO:0000256" key="4">
    <source>
        <dbReference type="ARBA" id="ARBA00024195"/>
    </source>
</evidence>